<sequence>MASYKRQSKEQLSRLCEERGIAVANQTKEWLIASLLESDQESSTGQVGQTMDIAIGQYHSDESGSNKREAAERQAEREAAAAEREAAERQAERQFQLEMARLQK</sequence>
<dbReference type="OrthoDB" id="10639612at2759"/>
<protein>
    <submittedName>
        <fullName evidence="2">Uncharacterized protein</fullName>
    </submittedName>
</protein>
<dbReference type="Proteomes" id="UP000784294">
    <property type="component" value="Unassembled WGS sequence"/>
</dbReference>
<proteinExistence type="predicted"/>
<evidence type="ECO:0000313" key="3">
    <source>
        <dbReference type="Proteomes" id="UP000784294"/>
    </source>
</evidence>
<dbReference type="EMBL" id="CAAALY010265339">
    <property type="protein sequence ID" value="VEL40542.1"/>
    <property type="molecule type" value="Genomic_DNA"/>
</dbReference>
<keyword evidence="3" id="KW-1185">Reference proteome</keyword>
<feature type="non-terminal residue" evidence="2">
    <location>
        <position position="1"/>
    </location>
</feature>
<accession>A0A3S5AMC7</accession>
<evidence type="ECO:0000313" key="2">
    <source>
        <dbReference type="EMBL" id="VEL40542.1"/>
    </source>
</evidence>
<gene>
    <name evidence="2" type="ORF">PXEA_LOCUS33982</name>
</gene>
<feature type="compositionally biased region" description="Basic and acidic residues" evidence="1">
    <location>
        <begin position="59"/>
        <end position="92"/>
    </location>
</feature>
<name>A0A3S5AMC7_9PLAT</name>
<organism evidence="2 3">
    <name type="scientific">Protopolystoma xenopodis</name>
    <dbReference type="NCBI Taxonomy" id="117903"/>
    <lineage>
        <taxon>Eukaryota</taxon>
        <taxon>Metazoa</taxon>
        <taxon>Spiralia</taxon>
        <taxon>Lophotrochozoa</taxon>
        <taxon>Platyhelminthes</taxon>
        <taxon>Monogenea</taxon>
        <taxon>Polyopisthocotylea</taxon>
        <taxon>Polystomatidea</taxon>
        <taxon>Polystomatidae</taxon>
        <taxon>Protopolystoma</taxon>
    </lineage>
</organism>
<evidence type="ECO:0000256" key="1">
    <source>
        <dbReference type="SAM" id="MobiDB-lite"/>
    </source>
</evidence>
<comment type="caution">
    <text evidence="2">The sequence shown here is derived from an EMBL/GenBank/DDBJ whole genome shotgun (WGS) entry which is preliminary data.</text>
</comment>
<reference evidence="2" key="1">
    <citation type="submission" date="2018-11" db="EMBL/GenBank/DDBJ databases">
        <authorList>
            <consortium name="Pathogen Informatics"/>
        </authorList>
    </citation>
    <scope>NUCLEOTIDE SEQUENCE</scope>
</reference>
<dbReference type="AlphaFoldDB" id="A0A3S5AMC7"/>
<feature type="region of interest" description="Disordered" evidence="1">
    <location>
        <begin position="39"/>
        <end position="92"/>
    </location>
</feature>